<feature type="domain" description="HTH rpiR-type" evidence="4">
    <location>
        <begin position="9"/>
        <end position="85"/>
    </location>
</feature>
<dbReference type="InterPro" id="IPR035472">
    <property type="entry name" value="RpiR-like_SIS"/>
</dbReference>
<reference evidence="6 7" key="1">
    <citation type="submission" date="2019-01" db="EMBL/GenBank/DDBJ databases">
        <authorList>
            <consortium name="Pathogen Informatics"/>
        </authorList>
    </citation>
    <scope>NUCLEOTIDE SEQUENCE [LARGE SCALE GENOMIC DNA]</scope>
    <source>
        <strain evidence="6 7">NCTC10186</strain>
        <plasmid evidence="7">2</plasmid>
    </source>
</reference>
<dbReference type="GO" id="GO:0097367">
    <property type="term" value="F:carbohydrate derivative binding"/>
    <property type="evidence" value="ECO:0007669"/>
    <property type="project" value="InterPro"/>
</dbReference>
<dbReference type="InterPro" id="IPR009057">
    <property type="entry name" value="Homeodomain-like_sf"/>
</dbReference>
<dbReference type="InterPro" id="IPR000281">
    <property type="entry name" value="HTH_RpiR"/>
</dbReference>
<gene>
    <name evidence="6" type="primary">gntR</name>
    <name evidence="6" type="ORF">NCTC10186_00570</name>
</gene>
<dbReference type="Gene3D" id="3.40.50.10490">
    <property type="entry name" value="Glucose-6-phosphate isomerase like protein, domain 1"/>
    <property type="match status" value="1"/>
</dbReference>
<keyword evidence="6" id="KW-0614">Plasmid</keyword>
<proteinExistence type="predicted"/>
<keyword evidence="2" id="KW-0238">DNA-binding</keyword>
<sequence>MSYMKNPKNTITRPIIKSISGLSKSDYKIIDFINNYELLTFDYTIEQFSEKLDISTSSISRFTKKYGFKNYSDFKVNLNLIIQKFNKNYEMNDDQIFTSIIASHRYVIDNLYNEALMEKITTAANVITKSNKILIQGSGSSKRISENLYSNLLKTGKVAISHMDFHVFFPVLANCNANDVLILFSDNLKTPEQIFSLKKAHENNLKVIVITSNENNPHLENEFDVLIQYSKINPTYIDVPLSSKLSQLLITDLLFEAVLENDENLRVNLKKSKKMIDEWIERNSIFDKQHK</sequence>
<dbReference type="InterPro" id="IPR036388">
    <property type="entry name" value="WH-like_DNA-bd_sf"/>
</dbReference>
<keyword evidence="3" id="KW-0804">Transcription</keyword>
<keyword evidence="1" id="KW-0805">Transcription regulation</keyword>
<evidence type="ECO:0000256" key="2">
    <source>
        <dbReference type="ARBA" id="ARBA00023125"/>
    </source>
</evidence>
<dbReference type="InterPro" id="IPR046348">
    <property type="entry name" value="SIS_dom_sf"/>
</dbReference>
<dbReference type="SUPFAM" id="SSF46689">
    <property type="entry name" value="Homeodomain-like"/>
    <property type="match status" value="1"/>
</dbReference>
<dbReference type="InterPro" id="IPR047640">
    <property type="entry name" value="RpiR-like"/>
</dbReference>
<dbReference type="InterPro" id="IPR001347">
    <property type="entry name" value="SIS_dom"/>
</dbReference>
<evidence type="ECO:0000259" key="5">
    <source>
        <dbReference type="PROSITE" id="PS51464"/>
    </source>
</evidence>
<dbReference type="GO" id="GO:0003700">
    <property type="term" value="F:DNA-binding transcription factor activity"/>
    <property type="evidence" value="ECO:0007669"/>
    <property type="project" value="InterPro"/>
</dbReference>
<evidence type="ECO:0000259" key="4">
    <source>
        <dbReference type="PROSITE" id="PS51071"/>
    </source>
</evidence>
<dbReference type="GO" id="GO:0003677">
    <property type="term" value="F:DNA binding"/>
    <property type="evidence" value="ECO:0007669"/>
    <property type="project" value="UniProtKB-KW"/>
</dbReference>
<evidence type="ECO:0000313" key="7">
    <source>
        <dbReference type="Proteomes" id="UP000289862"/>
    </source>
</evidence>
<dbReference type="Proteomes" id="UP000289862">
    <property type="component" value="Plasmid 2"/>
</dbReference>
<dbReference type="SUPFAM" id="SSF53697">
    <property type="entry name" value="SIS domain"/>
    <property type="match status" value="1"/>
</dbReference>
<organism evidence="6 7">
    <name type="scientific">Mycoplasmopsis gallopavonis</name>
    <dbReference type="NCBI Taxonomy" id="76629"/>
    <lineage>
        <taxon>Bacteria</taxon>
        <taxon>Bacillati</taxon>
        <taxon>Mycoplasmatota</taxon>
        <taxon>Mycoplasmoidales</taxon>
        <taxon>Metamycoplasmataceae</taxon>
        <taxon>Mycoplasmopsis</taxon>
    </lineage>
</organism>
<dbReference type="Pfam" id="PF01380">
    <property type="entry name" value="SIS"/>
    <property type="match status" value="1"/>
</dbReference>
<evidence type="ECO:0000256" key="3">
    <source>
        <dbReference type="ARBA" id="ARBA00023163"/>
    </source>
</evidence>
<dbReference type="AlphaFoldDB" id="A0A449B001"/>
<dbReference type="CDD" id="cd05013">
    <property type="entry name" value="SIS_RpiR"/>
    <property type="match status" value="1"/>
</dbReference>
<evidence type="ECO:0000256" key="1">
    <source>
        <dbReference type="ARBA" id="ARBA00023015"/>
    </source>
</evidence>
<dbReference type="Pfam" id="PF01418">
    <property type="entry name" value="HTH_6"/>
    <property type="match status" value="1"/>
</dbReference>
<keyword evidence="7" id="KW-1185">Reference proteome</keyword>
<protein>
    <submittedName>
        <fullName evidence="6">GntR family transcriptional regulator</fullName>
    </submittedName>
</protein>
<dbReference type="KEGG" id="mgal:NCTC10186_00570"/>
<evidence type="ECO:0000313" key="6">
    <source>
        <dbReference type="EMBL" id="VEU73081.1"/>
    </source>
</evidence>
<dbReference type="PANTHER" id="PTHR30514:SF1">
    <property type="entry name" value="HTH-TYPE TRANSCRIPTIONAL REGULATOR HEXR-RELATED"/>
    <property type="match status" value="1"/>
</dbReference>
<feature type="domain" description="SIS" evidence="5">
    <location>
        <begin position="123"/>
        <end position="264"/>
    </location>
</feature>
<dbReference type="PROSITE" id="PS51464">
    <property type="entry name" value="SIS"/>
    <property type="match status" value="1"/>
</dbReference>
<dbReference type="PROSITE" id="PS51071">
    <property type="entry name" value="HTH_RPIR"/>
    <property type="match status" value="1"/>
</dbReference>
<dbReference type="GO" id="GO:1901135">
    <property type="term" value="P:carbohydrate derivative metabolic process"/>
    <property type="evidence" value="ECO:0007669"/>
    <property type="project" value="InterPro"/>
</dbReference>
<dbReference type="EMBL" id="LR215032">
    <property type="protein sequence ID" value="VEU73081.1"/>
    <property type="molecule type" value="Genomic_DNA"/>
</dbReference>
<name>A0A449B001_9BACT</name>
<dbReference type="PANTHER" id="PTHR30514">
    <property type="entry name" value="GLUCOKINASE"/>
    <property type="match status" value="1"/>
</dbReference>
<dbReference type="Gene3D" id="1.10.10.10">
    <property type="entry name" value="Winged helix-like DNA-binding domain superfamily/Winged helix DNA-binding domain"/>
    <property type="match status" value="1"/>
</dbReference>
<geneLocation type="plasmid" evidence="6 7">
    <name>2</name>
</geneLocation>
<accession>A0A449B001</accession>